<evidence type="ECO:0000256" key="1">
    <source>
        <dbReference type="SAM" id="MobiDB-lite"/>
    </source>
</evidence>
<sequence length="198" mass="21159">MDEPRASASPYHRVPYPDPAPAHYRNSSPTPPHPWATPGVRRAAAVLGAILTAAGAGVVCAALPGGDPPPRPGATAAAAPAAPGRTAVAMPGGFRGAEAVLPRPAPPATLLPRPAPTGERVPRSVRRDRPRERRGEREVTARARPPASEPVRPRPPRRSPALRAEPRPPLPKAPICERMEEWRRPYCYAYLRRLQGGS</sequence>
<organism evidence="2 3">
    <name type="scientific">Bailinhaonella thermotolerans</name>
    <dbReference type="NCBI Taxonomy" id="1070861"/>
    <lineage>
        <taxon>Bacteria</taxon>
        <taxon>Bacillati</taxon>
        <taxon>Actinomycetota</taxon>
        <taxon>Actinomycetes</taxon>
        <taxon>Streptosporangiales</taxon>
        <taxon>Streptosporangiaceae</taxon>
        <taxon>Bailinhaonella</taxon>
    </lineage>
</organism>
<dbReference type="Proteomes" id="UP000265768">
    <property type="component" value="Unassembled WGS sequence"/>
</dbReference>
<feature type="compositionally biased region" description="Low complexity" evidence="1">
    <location>
        <begin position="73"/>
        <end position="89"/>
    </location>
</feature>
<dbReference type="EMBL" id="QZEY01000012">
    <property type="protein sequence ID" value="RJL26578.1"/>
    <property type="molecule type" value="Genomic_DNA"/>
</dbReference>
<feature type="region of interest" description="Disordered" evidence="1">
    <location>
        <begin position="60"/>
        <end position="174"/>
    </location>
</feature>
<feature type="compositionally biased region" description="Basic and acidic residues" evidence="1">
    <location>
        <begin position="120"/>
        <end position="141"/>
    </location>
</feature>
<feature type="compositionally biased region" description="Pro residues" evidence="1">
    <location>
        <begin position="103"/>
        <end position="115"/>
    </location>
</feature>
<gene>
    <name evidence="2" type="ORF">D5H75_26735</name>
</gene>
<proteinExistence type="predicted"/>
<comment type="caution">
    <text evidence="2">The sequence shown here is derived from an EMBL/GenBank/DDBJ whole genome shotgun (WGS) entry which is preliminary data.</text>
</comment>
<evidence type="ECO:0000313" key="2">
    <source>
        <dbReference type="EMBL" id="RJL26578.1"/>
    </source>
</evidence>
<protein>
    <submittedName>
        <fullName evidence="2">Uncharacterized protein</fullName>
    </submittedName>
</protein>
<name>A0A3A4AYA1_9ACTN</name>
<accession>A0A3A4AYA1</accession>
<dbReference type="RefSeq" id="WP_119929309.1">
    <property type="nucleotide sequence ID" value="NZ_QZEY01000012.1"/>
</dbReference>
<dbReference type="AlphaFoldDB" id="A0A3A4AYA1"/>
<evidence type="ECO:0000313" key="3">
    <source>
        <dbReference type="Proteomes" id="UP000265768"/>
    </source>
</evidence>
<keyword evidence="3" id="KW-1185">Reference proteome</keyword>
<feature type="region of interest" description="Disordered" evidence="1">
    <location>
        <begin position="1"/>
        <end position="38"/>
    </location>
</feature>
<reference evidence="2 3" key="1">
    <citation type="submission" date="2018-09" db="EMBL/GenBank/DDBJ databases">
        <title>YIM 75507 draft genome.</title>
        <authorList>
            <person name="Tang S."/>
            <person name="Feng Y."/>
        </authorList>
    </citation>
    <scope>NUCLEOTIDE SEQUENCE [LARGE SCALE GENOMIC DNA]</scope>
    <source>
        <strain evidence="2 3">YIM 75507</strain>
    </source>
</reference>